<dbReference type="InterPro" id="IPR000276">
    <property type="entry name" value="GPCR_Rhodpsn"/>
</dbReference>
<dbReference type="PRINTS" id="PR00237">
    <property type="entry name" value="GPCRRHODOPSN"/>
</dbReference>
<keyword evidence="3 8" id="KW-1133">Transmembrane helix</keyword>
<name>A0AAN9BVR8_9CAEN</name>
<dbReference type="Gene3D" id="1.20.1070.10">
    <property type="entry name" value="Rhodopsin 7-helix transmembrane proteins"/>
    <property type="match status" value="1"/>
</dbReference>
<dbReference type="SUPFAM" id="SSF81321">
    <property type="entry name" value="Family A G protein-coupled receptor-like"/>
    <property type="match status" value="1"/>
</dbReference>
<keyword evidence="4" id="KW-0297">G-protein coupled receptor</keyword>
<keyword evidence="11" id="KW-1185">Reference proteome</keyword>
<protein>
    <recommendedName>
        <fullName evidence="9">G-protein coupled receptors family 1 profile domain-containing protein</fullName>
    </recommendedName>
</protein>
<organism evidence="10 11">
    <name type="scientific">Littorina saxatilis</name>
    <dbReference type="NCBI Taxonomy" id="31220"/>
    <lineage>
        <taxon>Eukaryota</taxon>
        <taxon>Metazoa</taxon>
        <taxon>Spiralia</taxon>
        <taxon>Lophotrochozoa</taxon>
        <taxon>Mollusca</taxon>
        <taxon>Gastropoda</taxon>
        <taxon>Caenogastropoda</taxon>
        <taxon>Littorinimorpha</taxon>
        <taxon>Littorinoidea</taxon>
        <taxon>Littorinidae</taxon>
        <taxon>Littorina</taxon>
    </lineage>
</organism>
<dbReference type="EMBL" id="JBAMIC010000002">
    <property type="protein sequence ID" value="KAK7112215.1"/>
    <property type="molecule type" value="Genomic_DNA"/>
</dbReference>
<gene>
    <name evidence="10" type="ORF">V1264_011699</name>
</gene>
<reference evidence="10 11" key="1">
    <citation type="submission" date="2024-02" db="EMBL/GenBank/DDBJ databases">
        <title>Chromosome-scale genome assembly of the rough periwinkle Littorina saxatilis.</title>
        <authorList>
            <person name="De Jode A."/>
            <person name="Faria R."/>
            <person name="Formenti G."/>
            <person name="Sims Y."/>
            <person name="Smith T.P."/>
            <person name="Tracey A."/>
            <person name="Wood J.M.D."/>
            <person name="Zagrodzka Z.B."/>
            <person name="Johannesson K."/>
            <person name="Butlin R.K."/>
            <person name="Leder E.H."/>
        </authorList>
    </citation>
    <scope>NUCLEOTIDE SEQUENCE [LARGE SCALE GENOMIC DNA]</scope>
    <source>
        <strain evidence="10">Snail1</strain>
        <tissue evidence="10">Muscle</tissue>
    </source>
</reference>
<dbReference type="PROSITE" id="PS50262">
    <property type="entry name" value="G_PROTEIN_RECEP_F1_2"/>
    <property type="match status" value="1"/>
</dbReference>
<evidence type="ECO:0000313" key="10">
    <source>
        <dbReference type="EMBL" id="KAK7112215.1"/>
    </source>
</evidence>
<keyword evidence="7" id="KW-0807">Transducer</keyword>
<comment type="caution">
    <text evidence="10">The sequence shown here is derived from an EMBL/GenBank/DDBJ whole genome shotgun (WGS) entry which is preliminary data.</text>
</comment>
<feature type="transmembrane region" description="Helical" evidence="8">
    <location>
        <begin position="80"/>
        <end position="102"/>
    </location>
</feature>
<proteinExistence type="predicted"/>
<evidence type="ECO:0000313" key="11">
    <source>
        <dbReference type="Proteomes" id="UP001374579"/>
    </source>
</evidence>
<dbReference type="PANTHER" id="PTHR45695:SF9">
    <property type="entry name" value="LEUCOKININ RECEPTOR"/>
    <property type="match status" value="1"/>
</dbReference>
<dbReference type="Proteomes" id="UP001374579">
    <property type="component" value="Unassembled WGS sequence"/>
</dbReference>
<evidence type="ECO:0000256" key="2">
    <source>
        <dbReference type="ARBA" id="ARBA00022692"/>
    </source>
</evidence>
<sequence length="253" mass="27906">MSSIYSMVAISFDRTQAIVLNADKKLSFRTAAIQLAIIWSLSTVFAIPTIYEHREYVLVQNENKTILGCGSYSVSYDYSVINGVFIIMVAYVIPLAILLFNYGRILAFFREKGMFGKGAAERGAVFQTLFKTRMKVVKMLILIAVLFAMSWAPYFTLLLLEKTSGSSDTEHSDGAAHMLKIALSAFSTAYNFGLYIIYNHNFRLGLMLLLGVNAHVRCCRMARVAPGTENGSAIAGTSLNGLPQTSALQMTES</sequence>
<evidence type="ECO:0000256" key="8">
    <source>
        <dbReference type="SAM" id="Phobius"/>
    </source>
</evidence>
<evidence type="ECO:0000259" key="9">
    <source>
        <dbReference type="PROSITE" id="PS50262"/>
    </source>
</evidence>
<feature type="transmembrane region" description="Helical" evidence="8">
    <location>
        <begin position="31"/>
        <end position="51"/>
    </location>
</feature>
<evidence type="ECO:0000256" key="7">
    <source>
        <dbReference type="ARBA" id="ARBA00023224"/>
    </source>
</evidence>
<keyword evidence="2 8" id="KW-0812">Transmembrane</keyword>
<dbReference type="PANTHER" id="PTHR45695">
    <property type="entry name" value="LEUCOKININ RECEPTOR-RELATED"/>
    <property type="match status" value="1"/>
</dbReference>
<evidence type="ECO:0000256" key="3">
    <source>
        <dbReference type="ARBA" id="ARBA00022989"/>
    </source>
</evidence>
<comment type="subcellular location">
    <subcellularLocation>
        <location evidence="1">Membrane</location>
        <topology evidence="1">Multi-pass membrane protein</topology>
    </subcellularLocation>
</comment>
<keyword evidence="5 8" id="KW-0472">Membrane</keyword>
<evidence type="ECO:0000256" key="1">
    <source>
        <dbReference type="ARBA" id="ARBA00004141"/>
    </source>
</evidence>
<feature type="domain" description="G-protein coupled receptors family 1 profile" evidence="9">
    <location>
        <begin position="1"/>
        <end position="195"/>
    </location>
</feature>
<dbReference type="AlphaFoldDB" id="A0AAN9BVR8"/>
<dbReference type="Pfam" id="PF00001">
    <property type="entry name" value="7tm_1"/>
    <property type="match status" value="1"/>
</dbReference>
<feature type="transmembrane region" description="Helical" evidence="8">
    <location>
        <begin position="139"/>
        <end position="159"/>
    </location>
</feature>
<keyword evidence="6" id="KW-0675">Receptor</keyword>
<feature type="transmembrane region" description="Helical" evidence="8">
    <location>
        <begin position="179"/>
        <end position="198"/>
    </location>
</feature>
<evidence type="ECO:0000256" key="5">
    <source>
        <dbReference type="ARBA" id="ARBA00023136"/>
    </source>
</evidence>
<evidence type="ECO:0000256" key="4">
    <source>
        <dbReference type="ARBA" id="ARBA00023040"/>
    </source>
</evidence>
<dbReference type="GO" id="GO:0005886">
    <property type="term" value="C:plasma membrane"/>
    <property type="evidence" value="ECO:0007669"/>
    <property type="project" value="TreeGrafter"/>
</dbReference>
<evidence type="ECO:0000256" key="6">
    <source>
        <dbReference type="ARBA" id="ARBA00023170"/>
    </source>
</evidence>
<dbReference type="InterPro" id="IPR017452">
    <property type="entry name" value="GPCR_Rhodpsn_7TM"/>
</dbReference>
<accession>A0AAN9BVR8</accession>
<dbReference type="GO" id="GO:0004930">
    <property type="term" value="F:G protein-coupled receptor activity"/>
    <property type="evidence" value="ECO:0007669"/>
    <property type="project" value="UniProtKB-KW"/>
</dbReference>